<gene>
    <name evidence="1" type="ORF">RCOM_1644740</name>
</gene>
<evidence type="ECO:0000313" key="1">
    <source>
        <dbReference type="EMBL" id="EEF45987.1"/>
    </source>
</evidence>
<name>B9RRK1_RICCO</name>
<evidence type="ECO:0000313" key="2">
    <source>
        <dbReference type="Proteomes" id="UP000008311"/>
    </source>
</evidence>
<sequence>MSPSLTLVKQAMWIGQGLLRLMIPRSRTRNYSYLINGTPIGWQEGQLIALGAVRIIGAGHDLFSPRFLSSKEYLGSQLGR</sequence>
<dbReference type="AlphaFoldDB" id="B9RRK1"/>
<dbReference type="Proteomes" id="UP000008311">
    <property type="component" value="Unassembled WGS sequence"/>
</dbReference>
<keyword evidence="2" id="KW-1185">Reference proteome</keyword>
<dbReference type="InParanoid" id="B9RRK1"/>
<reference evidence="2" key="1">
    <citation type="journal article" date="2010" name="Nat. Biotechnol.">
        <title>Draft genome sequence of the oilseed species Ricinus communis.</title>
        <authorList>
            <person name="Chan A.P."/>
            <person name="Crabtree J."/>
            <person name="Zhao Q."/>
            <person name="Lorenzi H."/>
            <person name="Orvis J."/>
            <person name="Puiu D."/>
            <person name="Melake-Berhan A."/>
            <person name="Jones K.M."/>
            <person name="Redman J."/>
            <person name="Chen G."/>
            <person name="Cahoon E.B."/>
            <person name="Gedil M."/>
            <person name="Stanke M."/>
            <person name="Haas B.J."/>
            <person name="Wortman J.R."/>
            <person name="Fraser-Liggett C.M."/>
            <person name="Ravel J."/>
            <person name="Rabinowicz P.D."/>
        </authorList>
    </citation>
    <scope>NUCLEOTIDE SEQUENCE [LARGE SCALE GENOMIC DNA]</scope>
    <source>
        <strain evidence="2">cv. Hale</strain>
    </source>
</reference>
<protein>
    <submittedName>
        <fullName evidence="1">Uncharacterized protein</fullName>
    </submittedName>
</protein>
<accession>B9RRK1</accession>
<organism evidence="1 2">
    <name type="scientific">Ricinus communis</name>
    <name type="common">Castor bean</name>
    <dbReference type="NCBI Taxonomy" id="3988"/>
    <lineage>
        <taxon>Eukaryota</taxon>
        <taxon>Viridiplantae</taxon>
        <taxon>Streptophyta</taxon>
        <taxon>Embryophyta</taxon>
        <taxon>Tracheophyta</taxon>
        <taxon>Spermatophyta</taxon>
        <taxon>Magnoliopsida</taxon>
        <taxon>eudicotyledons</taxon>
        <taxon>Gunneridae</taxon>
        <taxon>Pentapetalae</taxon>
        <taxon>rosids</taxon>
        <taxon>fabids</taxon>
        <taxon>Malpighiales</taxon>
        <taxon>Euphorbiaceae</taxon>
        <taxon>Acalyphoideae</taxon>
        <taxon>Acalypheae</taxon>
        <taxon>Ricinus</taxon>
    </lineage>
</organism>
<dbReference type="EMBL" id="EQ973805">
    <property type="protein sequence ID" value="EEF45987.1"/>
    <property type="molecule type" value="Genomic_DNA"/>
</dbReference>
<proteinExistence type="predicted"/>